<dbReference type="WBParaSite" id="jg26187">
    <property type="protein sequence ID" value="jg26187"/>
    <property type="gene ID" value="jg26187"/>
</dbReference>
<protein>
    <submittedName>
        <fullName evidence="3">Uncharacterized protein</fullName>
    </submittedName>
</protein>
<feature type="compositionally biased region" description="Basic and acidic residues" evidence="1">
    <location>
        <begin position="50"/>
        <end position="64"/>
    </location>
</feature>
<feature type="region of interest" description="Disordered" evidence="1">
    <location>
        <begin position="50"/>
        <end position="78"/>
    </location>
</feature>
<keyword evidence="2" id="KW-1185">Reference proteome</keyword>
<evidence type="ECO:0000256" key="1">
    <source>
        <dbReference type="SAM" id="MobiDB-lite"/>
    </source>
</evidence>
<name>A0A915E333_9BILA</name>
<dbReference type="AlphaFoldDB" id="A0A915E333"/>
<sequence>MGYADRLAEKYARGDLDEHAVAKGNCGKRTKAEKVERKRNYIESEIREIAPTKAELKHHADRDGQQSSDQRGIERSNH</sequence>
<accession>A0A915E333</accession>
<evidence type="ECO:0000313" key="2">
    <source>
        <dbReference type="Proteomes" id="UP000887574"/>
    </source>
</evidence>
<dbReference type="Proteomes" id="UP000887574">
    <property type="component" value="Unplaced"/>
</dbReference>
<reference evidence="3" key="1">
    <citation type="submission" date="2022-11" db="UniProtKB">
        <authorList>
            <consortium name="WormBaseParasite"/>
        </authorList>
    </citation>
    <scope>IDENTIFICATION</scope>
</reference>
<organism evidence="2 3">
    <name type="scientific">Ditylenchus dipsaci</name>
    <dbReference type="NCBI Taxonomy" id="166011"/>
    <lineage>
        <taxon>Eukaryota</taxon>
        <taxon>Metazoa</taxon>
        <taxon>Ecdysozoa</taxon>
        <taxon>Nematoda</taxon>
        <taxon>Chromadorea</taxon>
        <taxon>Rhabditida</taxon>
        <taxon>Tylenchina</taxon>
        <taxon>Tylenchomorpha</taxon>
        <taxon>Sphaerularioidea</taxon>
        <taxon>Anguinidae</taxon>
        <taxon>Anguininae</taxon>
        <taxon>Ditylenchus</taxon>
    </lineage>
</organism>
<proteinExistence type="predicted"/>
<evidence type="ECO:0000313" key="3">
    <source>
        <dbReference type="WBParaSite" id="jg26187"/>
    </source>
</evidence>